<dbReference type="AlphaFoldDB" id="A0AAD7H8X9"/>
<keyword evidence="2" id="KW-1185">Reference proteome</keyword>
<dbReference type="EMBL" id="JARJLG010000364">
    <property type="protein sequence ID" value="KAJ7714694.1"/>
    <property type="molecule type" value="Genomic_DNA"/>
</dbReference>
<name>A0AAD7H8X9_9AGAR</name>
<sequence length="97" mass="11282">MFFQPVFLALLPTIHKLKLNKLQYDAVQPQVPLMGTRGSGHRVDFKDGEDQFKGGHDVPFTNFLNAQYFMPRPRSEPRFQNDARGWKCRNGDLLKNF</sequence>
<dbReference type="Proteomes" id="UP001215280">
    <property type="component" value="Unassembled WGS sequence"/>
</dbReference>
<proteinExistence type="predicted"/>
<evidence type="ECO:0000313" key="1">
    <source>
        <dbReference type="EMBL" id="KAJ7714694.1"/>
    </source>
</evidence>
<protein>
    <submittedName>
        <fullName evidence="1">Uncharacterized protein</fullName>
    </submittedName>
</protein>
<reference evidence="1" key="1">
    <citation type="submission" date="2023-03" db="EMBL/GenBank/DDBJ databases">
        <title>Massive genome expansion in bonnet fungi (Mycena s.s.) driven by repeated elements and novel gene families across ecological guilds.</title>
        <authorList>
            <consortium name="Lawrence Berkeley National Laboratory"/>
            <person name="Harder C.B."/>
            <person name="Miyauchi S."/>
            <person name="Viragh M."/>
            <person name="Kuo A."/>
            <person name="Thoen E."/>
            <person name="Andreopoulos B."/>
            <person name="Lu D."/>
            <person name="Skrede I."/>
            <person name="Drula E."/>
            <person name="Henrissat B."/>
            <person name="Morin E."/>
            <person name="Kohler A."/>
            <person name="Barry K."/>
            <person name="LaButti K."/>
            <person name="Morin E."/>
            <person name="Salamov A."/>
            <person name="Lipzen A."/>
            <person name="Mereny Z."/>
            <person name="Hegedus B."/>
            <person name="Baldrian P."/>
            <person name="Stursova M."/>
            <person name="Weitz H."/>
            <person name="Taylor A."/>
            <person name="Grigoriev I.V."/>
            <person name="Nagy L.G."/>
            <person name="Martin F."/>
            <person name="Kauserud H."/>
        </authorList>
    </citation>
    <scope>NUCLEOTIDE SEQUENCE</scope>
    <source>
        <strain evidence="1">CBHHK188m</strain>
    </source>
</reference>
<evidence type="ECO:0000313" key="2">
    <source>
        <dbReference type="Proteomes" id="UP001215280"/>
    </source>
</evidence>
<comment type="caution">
    <text evidence="1">The sequence shown here is derived from an EMBL/GenBank/DDBJ whole genome shotgun (WGS) entry which is preliminary data.</text>
</comment>
<accession>A0AAD7H8X9</accession>
<organism evidence="1 2">
    <name type="scientific">Mycena maculata</name>
    <dbReference type="NCBI Taxonomy" id="230809"/>
    <lineage>
        <taxon>Eukaryota</taxon>
        <taxon>Fungi</taxon>
        <taxon>Dikarya</taxon>
        <taxon>Basidiomycota</taxon>
        <taxon>Agaricomycotina</taxon>
        <taxon>Agaricomycetes</taxon>
        <taxon>Agaricomycetidae</taxon>
        <taxon>Agaricales</taxon>
        <taxon>Marasmiineae</taxon>
        <taxon>Mycenaceae</taxon>
        <taxon>Mycena</taxon>
    </lineage>
</organism>
<gene>
    <name evidence="1" type="ORF">DFH07DRAFT_974386</name>
</gene>